<evidence type="ECO:0000313" key="2">
    <source>
        <dbReference type="EMBL" id="MEX5718270.1"/>
    </source>
</evidence>
<evidence type="ECO:0000313" key="3">
    <source>
        <dbReference type="Proteomes" id="UP001560045"/>
    </source>
</evidence>
<feature type="region of interest" description="Disordered" evidence="1">
    <location>
        <begin position="1"/>
        <end position="90"/>
    </location>
</feature>
<feature type="compositionally biased region" description="Basic and acidic residues" evidence="1">
    <location>
        <begin position="40"/>
        <end position="70"/>
    </location>
</feature>
<proteinExistence type="predicted"/>
<reference evidence="2 3" key="1">
    <citation type="submission" date="2024-06" db="EMBL/GenBank/DDBJ databases">
        <title>Draft genome sequence of Geodermatophilus badlandi, a novel member of the Geodermatophilaceae isolated from badland sedimentary rocks in the Red desert, Wyoming, USA.</title>
        <authorList>
            <person name="Ben Tekaya S."/>
            <person name="Nouioui I."/>
            <person name="Flores G.M."/>
            <person name="Shaal M.N."/>
            <person name="Bredoire F."/>
            <person name="Basile F."/>
            <person name="Van Diepen L."/>
            <person name="Ward N.L."/>
        </authorList>
    </citation>
    <scope>NUCLEOTIDE SEQUENCE [LARGE SCALE GENOMIC DNA]</scope>
    <source>
        <strain evidence="2 3">WL48A</strain>
    </source>
</reference>
<accession>A0ABV3XCH4</accession>
<keyword evidence="3" id="KW-1185">Reference proteome</keyword>
<protein>
    <submittedName>
        <fullName evidence="2">Uncharacterized protein</fullName>
    </submittedName>
</protein>
<comment type="caution">
    <text evidence="2">The sequence shown here is derived from an EMBL/GenBank/DDBJ whole genome shotgun (WGS) entry which is preliminary data.</text>
</comment>
<gene>
    <name evidence="2" type="ORF">ABQ292_07785</name>
</gene>
<sequence>MSTWEPMTPHGHRPDDEIAAADPGAGAPPPAEGFGVAGEEPDRPEEPDHPEGPPRPEEPRHPGEPERTPGEVELPDTPFRPPNPGDVGRA</sequence>
<evidence type="ECO:0000256" key="1">
    <source>
        <dbReference type="SAM" id="MobiDB-lite"/>
    </source>
</evidence>
<name>A0ABV3XCH4_9ACTN</name>
<dbReference type="Proteomes" id="UP001560045">
    <property type="component" value="Unassembled WGS sequence"/>
</dbReference>
<dbReference type="RefSeq" id="WP_369204948.1">
    <property type="nucleotide sequence ID" value="NZ_JBFNXQ010000017.1"/>
</dbReference>
<organism evidence="2 3">
    <name type="scientific">Geodermatophilus maliterrae</name>
    <dbReference type="NCBI Taxonomy" id="3162531"/>
    <lineage>
        <taxon>Bacteria</taxon>
        <taxon>Bacillati</taxon>
        <taxon>Actinomycetota</taxon>
        <taxon>Actinomycetes</taxon>
        <taxon>Geodermatophilales</taxon>
        <taxon>Geodermatophilaceae</taxon>
        <taxon>Geodermatophilus</taxon>
    </lineage>
</organism>
<dbReference type="EMBL" id="JBFNXQ010000017">
    <property type="protein sequence ID" value="MEX5718270.1"/>
    <property type="molecule type" value="Genomic_DNA"/>
</dbReference>